<evidence type="ECO:0000313" key="2">
    <source>
        <dbReference type="Proteomes" id="UP000283644"/>
    </source>
</evidence>
<keyword evidence="2" id="KW-1185">Reference proteome</keyword>
<proteinExistence type="predicted"/>
<organism evidence="1 2">
    <name type="scientific">Nocardioides immobilis</name>
    <dbReference type="NCBI Taxonomy" id="2049295"/>
    <lineage>
        <taxon>Bacteria</taxon>
        <taxon>Bacillati</taxon>
        <taxon>Actinomycetota</taxon>
        <taxon>Actinomycetes</taxon>
        <taxon>Propionibacteriales</taxon>
        <taxon>Nocardioidaceae</taxon>
        <taxon>Nocardioides</taxon>
    </lineage>
</organism>
<evidence type="ECO:0000313" key="1">
    <source>
        <dbReference type="EMBL" id="RHW25473.1"/>
    </source>
</evidence>
<dbReference type="RefSeq" id="WP_118926988.1">
    <property type="nucleotide sequence ID" value="NZ_QXGH01000024.1"/>
</dbReference>
<evidence type="ECO:0008006" key="3">
    <source>
        <dbReference type="Google" id="ProtNLM"/>
    </source>
</evidence>
<accession>A0A417XYN6</accession>
<dbReference type="SUPFAM" id="SSF54909">
    <property type="entry name" value="Dimeric alpha+beta barrel"/>
    <property type="match status" value="1"/>
</dbReference>
<dbReference type="OrthoDB" id="5182530at2"/>
<reference evidence="1 2" key="1">
    <citation type="submission" date="2018-09" db="EMBL/GenBank/DDBJ databases">
        <title>Genome sequencing of Nocardioides immobilis CCTCC AB 2017083 for comparison to Nocardioides silvaticus.</title>
        <authorList>
            <person name="Li C."/>
            <person name="Wang G."/>
        </authorList>
    </citation>
    <scope>NUCLEOTIDE SEQUENCE [LARGE SCALE GENOMIC DNA]</scope>
    <source>
        <strain evidence="1 2">CCTCC AB 2017083</strain>
    </source>
</reference>
<protein>
    <recommendedName>
        <fullName evidence="3">ABM domain-containing protein</fullName>
    </recommendedName>
</protein>
<name>A0A417XYN6_9ACTN</name>
<comment type="caution">
    <text evidence="1">The sequence shown here is derived from an EMBL/GenBank/DDBJ whole genome shotgun (WGS) entry which is preliminary data.</text>
</comment>
<dbReference type="EMBL" id="QXGH01000024">
    <property type="protein sequence ID" value="RHW25473.1"/>
    <property type="molecule type" value="Genomic_DNA"/>
</dbReference>
<gene>
    <name evidence="1" type="ORF">D0Z08_19830</name>
</gene>
<dbReference type="Proteomes" id="UP000283644">
    <property type="component" value="Unassembled WGS sequence"/>
</dbReference>
<sequence length="206" mass="22472">MFARSSTFSGDPAGIDDGVAFVRDEVMPMLGEIAGCVGLSMMVDRETGECIVTTSWESADAMRASSDRLTAVRGRLGGMLQAPASVQEWEIMAMHRTHKTEEGAGCRVTWFRTDHADVDQGIDIYRTALLPRIEMLPGFCSASLMVDRSRSRACSTASFNTFEALDASREEAWAIRDAGVREAGVDVIDASEFELVIANLRVPELV</sequence>
<dbReference type="AlphaFoldDB" id="A0A417XYN6"/>
<dbReference type="InterPro" id="IPR011008">
    <property type="entry name" value="Dimeric_a/b-barrel"/>
</dbReference>